<feature type="domain" description="GFO/IDH/MocA-like oxidoreductase" evidence="2">
    <location>
        <begin position="134"/>
        <end position="253"/>
    </location>
</feature>
<dbReference type="PANTHER" id="PTHR43708">
    <property type="entry name" value="CONSERVED EXPRESSED OXIDOREDUCTASE (EUROFUNG)"/>
    <property type="match status" value="1"/>
</dbReference>
<dbReference type="InterPro" id="IPR051317">
    <property type="entry name" value="Gfo/Idh/MocA_oxidoreduct"/>
</dbReference>
<dbReference type="Gene3D" id="3.40.50.720">
    <property type="entry name" value="NAD(P)-binding Rossmann-like Domain"/>
    <property type="match status" value="1"/>
</dbReference>
<dbReference type="Pfam" id="PF22725">
    <property type="entry name" value="GFO_IDH_MocA_C3"/>
    <property type="match status" value="1"/>
</dbReference>
<evidence type="ECO:0000259" key="1">
    <source>
        <dbReference type="Pfam" id="PF01408"/>
    </source>
</evidence>
<comment type="caution">
    <text evidence="3">The sequence shown here is derived from an EMBL/GenBank/DDBJ whole genome shotgun (WGS) entry which is preliminary data.</text>
</comment>
<reference evidence="3 4" key="1">
    <citation type="submission" date="2020-08" db="EMBL/GenBank/DDBJ databases">
        <title>Genomic Encyclopedia of Type Strains, Phase IV (KMG-IV): sequencing the most valuable type-strain genomes for metagenomic binning, comparative biology and taxonomic classification.</title>
        <authorList>
            <person name="Goeker M."/>
        </authorList>
    </citation>
    <scope>NUCLEOTIDE SEQUENCE [LARGE SCALE GENOMIC DNA]</scope>
    <source>
        <strain evidence="3 4">DSM 25024</strain>
    </source>
</reference>
<dbReference type="Gene3D" id="3.30.360.10">
    <property type="entry name" value="Dihydrodipicolinate Reductase, domain 2"/>
    <property type="match status" value="1"/>
</dbReference>
<dbReference type="SUPFAM" id="SSF55347">
    <property type="entry name" value="Glyceraldehyde-3-phosphate dehydrogenase-like, C-terminal domain"/>
    <property type="match status" value="1"/>
</dbReference>
<name>A0A7W6BT74_9HYPH</name>
<sequence length="348" mass="36268">MVRIGIVGLGMAAAPHVAALRALGSHVEVAGAFSPSPERRAAFGQAHGLPVAERLEALLDDRSVEAVLILTPPATHLDLVRQAAAAGKHILLEKPLEVDPARSRALVEAAEGAGVRLGVVLQNRFRPSVEGTLRLLREGAIGEVVSVSARLSNWRPQSYYDEAGRGTRTRDGGGVLLTQGIHTLDAMIALVGLPDEVAGFATTSRAHRMETEDVAHAALRFPNGALGAVSATTAAFPGFPDAIDLFGTLGSLRLDSSSVAVTLADGRQWRIEDGTVGNGTGADPMAFSSANHQRLLADFLDSLTEGREPRVLGREALKVHALIDAILASSQASGAPTRVAVGPAGDRV</sequence>
<dbReference type="InterPro" id="IPR055170">
    <property type="entry name" value="GFO_IDH_MocA-like_dom"/>
</dbReference>
<dbReference type="AlphaFoldDB" id="A0A7W6BT74"/>
<organism evidence="3 4">
    <name type="scientific">Aureimonas phyllosphaerae</name>
    <dbReference type="NCBI Taxonomy" id="1166078"/>
    <lineage>
        <taxon>Bacteria</taxon>
        <taxon>Pseudomonadati</taxon>
        <taxon>Pseudomonadota</taxon>
        <taxon>Alphaproteobacteria</taxon>
        <taxon>Hyphomicrobiales</taxon>
        <taxon>Aurantimonadaceae</taxon>
        <taxon>Aureimonas</taxon>
    </lineage>
</organism>
<evidence type="ECO:0000313" key="3">
    <source>
        <dbReference type="EMBL" id="MBB3937581.1"/>
    </source>
</evidence>
<protein>
    <submittedName>
        <fullName evidence="3">Putative dehydrogenase</fullName>
    </submittedName>
</protein>
<dbReference type="SUPFAM" id="SSF51735">
    <property type="entry name" value="NAD(P)-binding Rossmann-fold domains"/>
    <property type="match status" value="1"/>
</dbReference>
<dbReference type="Proteomes" id="UP000531216">
    <property type="component" value="Unassembled WGS sequence"/>
</dbReference>
<dbReference type="GO" id="GO:0000166">
    <property type="term" value="F:nucleotide binding"/>
    <property type="evidence" value="ECO:0007669"/>
    <property type="project" value="InterPro"/>
</dbReference>
<evidence type="ECO:0000259" key="2">
    <source>
        <dbReference type="Pfam" id="PF22725"/>
    </source>
</evidence>
<dbReference type="InterPro" id="IPR000683">
    <property type="entry name" value="Gfo/Idh/MocA-like_OxRdtase_N"/>
</dbReference>
<dbReference type="Pfam" id="PF01408">
    <property type="entry name" value="GFO_IDH_MocA"/>
    <property type="match status" value="1"/>
</dbReference>
<accession>A0A7W6BT74</accession>
<keyword evidence="4" id="KW-1185">Reference proteome</keyword>
<dbReference type="InterPro" id="IPR036291">
    <property type="entry name" value="NAD(P)-bd_dom_sf"/>
</dbReference>
<gene>
    <name evidence="3" type="ORF">GGR05_003748</name>
</gene>
<dbReference type="EMBL" id="JACIDO010000010">
    <property type="protein sequence ID" value="MBB3937581.1"/>
    <property type="molecule type" value="Genomic_DNA"/>
</dbReference>
<dbReference type="OrthoDB" id="9781031at2"/>
<proteinExistence type="predicted"/>
<feature type="domain" description="Gfo/Idh/MocA-like oxidoreductase N-terminal" evidence="1">
    <location>
        <begin position="2"/>
        <end position="119"/>
    </location>
</feature>
<dbReference type="RefSeq" id="WP_090964915.1">
    <property type="nucleotide sequence ID" value="NZ_FOOA01000015.1"/>
</dbReference>
<evidence type="ECO:0000313" key="4">
    <source>
        <dbReference type="Proteomes" id="UP000531216"/>
    </source>
</evidence>
<dbReference type="PANTHER" id="PTHR43708:SF8">
    <property type="entry name" value="OXIDOREDUCTASE"/>
    <property type="match status" value="1"/>
</dbReference>